<dbReference type="SMART" id="SM00320">
    <property type="entry name" value="WD40"/>
    <property type="match status" value="6"/>
</dbReference>
<dbReference type="RefSeq" id="XP_036371063.1">
    <property type="nucleotide sequence ID" value="XM_036515170.1"/>
</dbReference>
<dbReference type="InterPro" id="IPR001680">
    <property type="entry name" value="WD40_rpt"/>
</dbReference>
<dbReference type="Pfam" id="PF00400">
    <property type="entry name" value="WD40"/>
    <property type="match status" value="3"/>
</dbReference>
<dbReference type="InterPro" id="IPR019775">
    <property type="entry name" value="WD40_repeat_CS"/>
</dbReference>
<feature type="repeat" description="WD" evidence="3">
    <location>
        <begin position="590"/>
        <end position="625"/>
    </location>
</feature>
<evidence type="ECO:0000256" key="2">
    <source>
        <dbReference type="ARBA" id="ARBA00022737"/>
    </source>
</evidence>
<gene>
    <name evidence="6" type="primary">LOC115226503</name>
</gene>
<dbReference type="PANTHER" id="PTHR44499:SF1">
    <property type="entry name" value="JOUBERIN"/>
    <property type="match status" value="1"/>
</dbReference>
<feature type="compositionally biased region" description="Polar residues" evidence="4">
    <location>
        <begin position="73"/>
        <end position="89"/>
    </location>
</feature>
<feature type="region of interest" description="Disordered" evidence="4">
    <location>
        <begin position="1"/>
        <end position="230"/>
    </location>
</feature>
<dbReference type="InterPro" id="IPR015943">
    <property type="entry name" value="WD40/YVTN_repeat-like_dom_sf"/>
</dbReference>
<keyword evidence="5" id="KW-1185">Reference proteome</keyword>
<feature type="repeat" description="WD" evidence="3">
    <location>
        <begin position="546"/>
        <end position="577"/>
    </location>
</feature>
<dbReference type="GO" id="GO:0044458">
    <property type="term" value="P:motile cilium assembly"/>
    <property type="evidence" value="ECO:0007669"/>
    <property type="project" value="TreeGrafter"/>
</dbReference>
<evidence type="ECO:0000256" key="1">
    <source>
        <dbReference type="ARBA" id="ARBA00022574"/>
    </source>
</evidence>
<evidence type="ECO:0000256" key="3">
    <source>
        <dbReference type="PROSITE-ProRule" id="PRU00221"/>
    </source>
</evidence>
<dbReference type="GO" id="GO:0036064">
    <property type="term" value="C:ciliary basal body"/>
    <property type="evidence" value="ECO:0007669"/>
    <property type="project" value="TreeGrafter"/>
</dbReference>
<keyword evidence="1 3" id="KW-0853">WD repeat</keyword>
<feature type="compositionally biased region" description="Basic residues" evidence="4">
    <location>
        <begin position="135"/>
        <end position="146"/>
    </location>
</feature>
<organism evidence="5 6">
    <name type="scientific">Octopus sinensis</name>
    <name type="common">East Asian common octopus</name>
    <dbReference type="NCBI Taxonomy" id="2607531"/>
    <lineage>
        <taxon>Eukaryota</taxon>
        <taxon>Metazoa</taxon>
        <taxon>Spiralia</taxon>
        <taxon>Lophotrochozoa</taxon>
        <taxon>Mollusca</taxon>
        <taxon>Cephalopoda</taxon>
        <taxon>Coleoidea</taxon>
        <taxon>Octopodiformes</taxon>
        <taxon>Octopoda</taxon>
        <taxon>Incirrata</taxon>
        <taxon>Octopodidae</taxon>
        <taxon>Octopus</taxon>
    </lineage>
</organism>
<dbReference type="AlphaFoldDB" id="A0A7E6FU40"/>
<proteinExistence type="predicted"/>
<dbReference type="Proteomes" id="UP000515154">
    <property type="component" value="Linkage group LG30"/>
</dbReference>
<feature type="compositionally biased region" description="Basic and acidic residues" evidence="4">
    <location>
        <begin position="105"/>
        <end position="116"/>
    </location>
</feature>
<sequence>MAEDDSILAEEKKPRVKKKVKKNIPATDSSEDITLQTRARFEKLLQENLDTPPRDIKKKKKKQKPTALEESQEQSVAETNFTSSPSVSRKIQRGQDDLGSGSTRESPRKSKQKDIPQESELALDDDRQSAVVAAKGKKKVAKKTKPVKLSAGGITGSKDISTKVNGFGDDVNDDKDRLLKDTKIDDKDDDQHPKKSILKEALSPKKGKKKKAKLSTSKAKTEDGESTGESVSVIKDEGSVLAVVIHRTDKLKNDFSIIHPLVRVHVVNENTGQYLLKQSRDRPVTFYYECKSPDVAHILPMMTQPFDFKQRKSTLPVWEELLLFNENYNYFVQLDPKVIVFFEIVDFVSMNSANFRYQRQPPHEGGWYKIAWAFLKVIGANQKANTDTKVRLQLFQPCQSSVSQVTAHTPEVYIWWKNEQRVKYPSTLYVTIKKTSLPSNVEPSLRSMFATQEEKGISTPGLSRDRLELIIETKKSKIDLPLWSRLDGQTCRVPNTLLRTLKSGWNGCYTIKFSHDGRKIACGCHDLDEYPVLVYEVTTGQLVNRFLGHFGLIYAVSWSNSDKLLCSASADGTARIWINERSESGEGAKLLPHPAYVYCCSFHVRNDDLVVTGGYDEIIRIWDIKGDPKYGEVMYVMHLSATRDESHKGYINAICFDELGDKMYSADSVGNLLVWNCYVSDSQDGKAFQKDWTLFQDISIPDFHGIPINSLTLHCSGRRLLVHYRDSVLRMINLRILRVMQKYIGALNFRKHLQSTLTPCGSYLLSGSEDNYVYVWNTETGDHVYKYTSMNYKQPVTGIDYHPKDHIVAFCSPGRNQLVYIYKYIPTEVTKPEVVAPAAKTLVTSTPPSPSTLTSRSIAMTDRFDEKDGHQLEDRIRYERVLKKLNSVSALAPSLFSPHIQKMLGTSKLKEPPLTVNPYPSLSNTARDLNQLSTSLEPSTSGVQDTSLSLNSKLALPQVNISQ</sequence>
<dbReference type="InterPro" id="IPR036322">
    <property type="entry name" value="WD40_repeat_dom_sf"/>
</dbReference>
<accession>A0A7E6FU40</accession>
<feature type="repeat" description="WD" evidence="3">
    <location>
        <begin position="757"/>
        <end position="786"/>
    </location>
</feature>
<keyword evidence="2" id="KW-0677">Repeat</keyword>
<dbReference type="PROSITE" id="PS50082">
    <property type="entry name" value="WD_REPEATS_2"/>
    <property type="match status" value="3"/>
</dbReference>
<dbReference type="Gene3D" id="2.130.10.10">
    <property type="entry name" value="YVTN repeat-like/Quinoprotein amine dehydrogenase"/>
    <property type="match status" value="1"/>
</dbReference>
<feature type="compositionally biased region" description="Basic and acidic residues" evidence="4">
    <location>
        <begin position="174"/>
        <end position="193"/>
    </location>
</feature>
<dbReference type="PANTHER" id="PTHR44499">
    <property type="entry name" value="JOUBERIN"/>
    <property type="match status" value="1"/>
</dbReference>
<feature type="compositionally biased region" description="Polar residues" evidence="4">
    <location>
        <begin position="26"/>
        <end position="37"/>
    </location>
</feature>
<reference evidence="6" key="1">
    <citation type="submission" date="2025-08" db="UniProtKB">
        <authorList>
            <consortium name="RefSeq"/>
        </authorList>
    </citation>
    <scope>IDENTIFICATION</scope>
</reference>
<dbReference type="SUPFAM" id="SSF50978">
    <property type="entry name" value="WD40 repeat-like"/>
    <property type="match status" value="1"/>
</dbReference>
<evidence type="ECO:0000313" key="6">
    <source>
        <dbReference type="RefSeq" id="XP_036371063.1"/>
    </source>
</evidence>
<evidence type="ECO:0000256" key="4">
    <source>
        <dbReference type="SAM" id="MobiDB-lite"/>
    </source>
</evidence>
<name>A0A7E6FU40_9MOLL</name>
<evidence type="ECO:0000313" key="5">
    <source>
        <dbReference type="Proteomes" id="UP000515154"/>
    </source>
</evidence>
<dbReference type="KEGG" id="osn:115226503"/>
<dbReference type="PROSITE" id="PS50294">
    <property type="entry name" value="WD_REPEATS_REGION"/>
    <property type="match status" value="2"/>
</dbReference>
<dbReference type="InterPro" id="IPR052803">
    <property type="entry name" value="Cilium-Associated_Jouberin"/>
</dbReference>
<dbReference type="PROSITE" id="PS00678">
    <property type="entry name" value="WD_REPEATS_1"/>
    <property type="match status" value="1"/>
</dbReference>
<protein>
    <submittedName>
        <fullName evidence="6">Jouberin-like</fullName>
    </submittedName>
</protein>